<dbReference type="STRING" id="1811193.A0O21_09120"/>
<sequence length="129" mass="15001">MDIIKKRIVLILIVTSLIGGGLCVRNWLIDKENIKYKAEQDRMVSYLVQHYEGIEKVEFGEFIKNDITGSQTTVVKINNVNIIHVTFYDFKSDKYVIGWDPKTFDMKEKDSSTSSTEKSGVEIIYWERN</sequence>
<reference evidence="1 2" key="1">
    <citation type="journal article" date="2016" name="Int. J. Syst. Evol. Microbiol.">
        <title>Streptococcuspantholopis sp. nov., isolated from faeces of the Tibetan antelope (Pantholops hodgsonii).</title>
        <authorList>
            <person name="Bai X."/>
            <person name="Xiong Y."/>
            <person name="Lu S."/>
            <person name="Jin D."/>
            <person name="Lai X."/>
            <person name="Yang J."/>
            <person name="Niu L."/>
            <person name="Hu S."/>
            <person name="Meng X."/>
            <person name="Pu J."/>
            <person name="Ye C."/>
            <person name="Xu J."/>
        </authorList>
    </citation>
    <scope>NUCLEOTIDE SEQUENCE [LARGE SCALE GENOMIC DNA]</scope>
    <source>
        <strain evidence="1 2">TA 26</strain>
    </source>
</reference>
<dbReference type="OrthoDB" id="2229433at2"/>
<evidence type="ECO:0008006" key="3">
    <source>
        <dbReference type="Google" id="ProtNLM"/>
    </source>
</evidence>
<protein>
    <recommendedName>
        <fullName evidence="3">DUF3139 domain-containing protein</fullName>
    </recommendedName>
</protein>
<gene>
    <name evidence="1" type="ORF">A0O21_09120</name>
</gene>
<reference evidence="2" key="2">
    <citation type="submission" date="2016-03" db="EMBL/GenBank/DDBJ databases">
        <title>Streptococcus antelopensis sp. nov., isolated from the feces of the Tibetan antelope (Pantholops hodgsonii) in Hoh Xil National Nature Reserve, Qinghai, China.</title>
        <authorList>
            <person name="Bai X."/>
        </authorList>
    </citation>
    <scope>NUCLEOTIDE SEQUENCE [LARGE SCALE GENOMIC DNA]</scope>
    <source>
        <strain evidence="2">TA 26</strain>
    </source>
</reference>
<dbReference type="EMBL" id="CP014699">
    <property type="protein sequence ID" value="AND80149.1"/>
    <property type="molecule type" value="Genomic_DNA"/>
</dbReference>
<dbReference type="Proteomes" id="UP000077317">
    <property type="component" value="Chromosome"/>
</dbReference>
<dbReference type="RefSeq" id="WP_067064482.1">
    <property type="nucleotide sequence ID" value="NZ_CP014699.1"/>
</dbReference>
<evidence type="ECO:0000313" key="2">
    <source>
        <dbReference type="Proteomes" id="UP000077317"/>
    </source>
</evidence>
<proteinExistence type="predicted"/>
<accession>A0A172Q9I6</accession>
<dbReference type="KEGG" id="spat:A0O21_09120"/>
<name>A0A172Q9I6_9STRE</name>
<keyword evidence="2" id="KW-1185">Reference proteome</keyword>
<organism evidence="1 2">
    <name type="scientific">Streptococcus pantholopis</name>
    <dbReference type="NCBI Taxonomy" id="1811193"/>
    <lineage>
        <taxon>Bacteria</taxon>
        <taxon>Bacillati</taxon>
        <taxon>Bacillota</taxon>
        <taxon>Bacilli</taxon>
        <taxon>Lactobacillales</taxon>
        <taxon>Streptococcaceae</taxon>
        <taxon>Streptococcus</taxon>
    </lineage>
</organism>
<evidence type="ECO:0000313" key="1">
    <source>
        <dbReference type="EMBL" id="AND80149.1"/>
    </source>
</evidence>
<dbReference type="AlphaFoldDB" id="A0A172Q9I6"/>